<accession>A0A3F2RWS1</accession>
<evidence type="ECO:0000256" key="1">
    <source>
        <dbReference type="SAM" id="Coils"/>
    </source>
</evidence>
<evidence type="ECO:0000313" key="4">
    <source>
        <dbReference type="Proteomes" id="UP000277300"/>
    </source>
</evidence>
<dbReference type="PANTHER" id="PTHR35796:SF3">
    <property type="entry name" value="BHLH DOMAIN-CONTAINING PROTEIN"/>
    <property type="match status" value="1"/>
</dbReference>
<keyword evidence="1" id="KW-0175">Coiled coil</keyword>
<sequence>MAFLQDDDGAAFEAALSFVDEFALDEAKTQAQSERAPISQSLSRYKLVPSSAESKFAACINAANNAMPIADEAHAPRCKAPAADKKRRRAAANERKKLLRKAGVYKDSNHVRNERTRELNYLREQMEKLQIDLEALKSGKKLQSTGAVQRTADAMILTPGMWEEIAVRQRHRCEVAEHENVRLRLAVERQKKVADSLSDLVQKRTRQLVSECASVTSSNCAHQVANVLDVSVNTGVFQSLFTHLDAAYRELDAVFESNGLARMKVSPNDVHMREVVDGKYLEVFMHKVLPFGVRETTEATWDHFKGSKKHMDHGYLYEKTRKDLDEPYTIVEDFTKEMYSSSSRADVRTKQVVRRYVETERDIVIWVSRVVPIEVKHKMLQGLTYYFRGYAVTRRSATSTPEHELAQLQLCFLISLDHDPETKYDPETIRALTHFLIVHAAQAMRSSREVIENALVDRSLMHRLK</sequence>
<evidence type="ECO:0000313" key="2">
    <source>
        <dbReference type="EMBL" id="RLN52814.1"/>
    </source>
</evidence>
<evidence type="ECO:0000313" key="5">
    <source>
        <dbReference type="Proteomes" id="UP000284657"/>
    </source>
</evidence>
<dbReference type="EMBL" id="MBDO02000048">
    <property type="protein sequence ID" value="RLN65758.1"/>
    <property type="molecule type" value="Genomic_DNA"/>
</dbReference>
<dbReference type="PANTHER" id="PTHR35796">
    <property type="entry name" value="HYPOTHETICAL CYTOSOLIC PROTEIN"/>
    <property type="match status" value="1"/>
</dbReference>
<evidence type="ECO:0000313" key="3">
    <source>
        <dbReference type="EMBL" id="RLN65758.1"/>
    </source>
</evidence>
<evidence type="ECO:0008006" key="6">
    <source>
        <dbReference type="Google" id="ProtNLM"/>
    </source>
</evidence>
<feature type="coiled-coil region" evidence="1">
    <location>
        <begin position="82"/>
        <end position="139"/>
    </location>
</feature>
<comment type="caution">
    <text evidence="3">The sequence shown here is derived from an EMBL/GenBank/DDBJ whole genome shotgun (WGS) entry which is preliminary data.</text>
</comment>
<reference evidence="4 5" key="1">
    <citation type="submission" date="2018-07" db="EMBL/GenBank/DDBJ databases">
        <title>Genome sequencing of oomycete isolates from Chile give support for New Zealand origin for Phytophthora kernoviae and make available the first Nothophytophthora sp. genome.</title>
        <authorList>
            <person name="Studholme D.J."/>
            <person name="Sanfuentes E."/>
            <person name="Panda P."/>
            <person name="Hill R."/>
            <person name="Sambles C."/>
            <person name="Grant M."/>
            <person name="Williams N.M."/>
            <person name="Mcdougal R.L."/>
        </authorList>
    </citation>
    <scope>NUCLEOTIDE SEQUENCE [LARGE SCALE GENOMIC DNA]</scope>
    <source>
        <strain evidence="3">Chile6</strain>
        <strain evidence="2">Chile7</strain>
    </source>
</reference>
<gene>
    <name evidence="2" type="ORF">BBJ29_000755</name>
    <name evidence="3" type="ORF">BBP00_00002658</name>
</gene>
<dbReference type="AlphaFoldDB" id="A0A3F2RWS1"/>
<proteinExistence type="predicted"/>
<dbReference type="EMBL" id="MBAD02001645">
    <property type="protein sequence ID" value="RLN52814.1"/>
    <property type="molecule type" value="Genomic_DNA"/>
</dbReference>
<dbReference type="Proteomes" id="UP000284657">
    <property type="component" value="Unassembled WGS sequence"/>
</dbReference>
<protein>
    <recommendedName>
        <fullName evidence="6">M96 mating-specific protein family</fullName>
    </recommendedName>
</protein>
<name>A0A3F2RWS1_9STRA</name>
<organism evidence="3 4">
    <name type="scientific">Phytophthora kernoviae</name>
    <dbReference type="NCBI Taxonomy" id="325452"/>
    <lineage>
        <taxon>Eukaryota</taxon>
        <taxon>Sar</taxon>
        <taxon>Stramenopiles</taxon>
        <taxon>Oomycota</taxon>
        <taxon>Peronosporomycetes</taxon>
        <taxon>Peronosporales</taxon>
        <taxon>Peronosporaceae</taxon>
        <taxon>Phytophthora</taxon>
    </lineage>
</organism>
<dbReference type="Proteomes" id="UP000277300">
    <property type="component" value="Unassembled WGS sequence"/>
</dbReference>
<dbReference type="OrthoDB" id="104973at2759"/>